<feature type="domain" description="ABC transporter" evidence="8">
    <location>
        <begin position="3"/>
        <end position="215"/>
    </location>
</feature>
<dbReference type="InterPro" id="IPR003439">
    <property type="entry name" value="ABC_transporter-like_ATP-bd"/>
</dbReference>
<evidence type="ECO:0000313" key="9">
    <source>
        <dbReference type="EMBL" id="MBP1851883.1"/>
    </source>
</evidence>
<evidence type="ECO:0000256" key="4">
    <source>
        <dbReference type="ARBA" id="ARBA00022748"/>
    </source>
</evidence>
<dbReference type="Gene3D" id="3.40.50.300">
    <property type="entry name" value="P-loop containing nucleotide triphosphate hydrolases"/>
    <property type="match status" value="1"/>
</dbReference>
<evidence type="ECO:0000256" key="3">
    <source>
        <dbReference type="ARBA" id="ARBA00022741"/>
    </source>
</evidence>
<dbReference type="Pfam" id="PF00005">
    <property type="entry name" value="ABC_tran"/>
    <property type="match status" value="1"/>
</dbReference>
<evidence type="ECO:0000256" key="6">
    <source>
        <dbReference type="ARBA" id="ARBA00022967"/>
    </source>
</evidence>
<organism evidence="9 10">
    <name type="scientific">Rhizobium halophytocola</name>
    <dbReference type="NCBI Taxonomy" id="735519"/>
    <lineage>
        <taxon>Bacteria</taxon>
        <taxon>Pseudomonadati</taxon>
        <taxon>Pseudomonadota</taxon>
        <taxon>Alphaproteobacteria</taxon>
        <taxon>Hyphomicrobiales</taxon>
        <taxon>Rhizobiaceae</taxon>
        <taxon>Rhizobium/Agrobacterium group</taxon>
        <taxon>Rhizobium</taxon>
    </lineage>
</organism>
<keyword evidence="6" id="KW-1278">Translocase</keyword>
<comment type="similarity">
    <text evidence="1">Belongs to the ABC transporter superfamily.</text>
</comment>
<dbReference type="EMBL" id="JAGGJU010000009">
    <property type="protein sequence ID" value="MBP1851883.1"/>
    <property type="molecule type" value="Genomic_DNA"/>
</dbReference>
<dbReference type="InterPro" id="IPR017871">
    <property type="entry name" value="ABC_transporter-like_CS"/>
</dbReference>
<keyword evidence="3" id="KW-0547">Nucleotide-binding</keyword>
<evidence type="ECO:0000256" key="7">
    <source>
        <dbReference type="ARBA" id="ARBA00023136"/>
    </source>
</evidence>
<keyword evidence="2" id="KW-0813">Transport</keyword>
<dbReference type="InterPro" id="IPR027417">
    <property type="entry name" value="P-loop_NTPase"/>
</dbReference>
<dbReference type="SUPFAM" id="SSF52540">
    <property type="entry name" value="P-loop containing nucleoside triphosphate hydrolases"/>
    <property type="match status" value="1"/>
</dbReference>
<evidence type="ECO:0000256" key="5">
    <source>
        <dbReference type="ARBA" id="ARBA00022840"/>
    </source>
</evidence>
<keyword evidence="10" id="KW-1185">Reference proteome</keyword>
<protein>
    <submittedName>
        <fullName evidence="9">Heme exporter protein A</fullName>
    </submittedName>
</protein>
<dbReference type="PROSITE" id="PS00211">
    <property type="entry name" value="ABC_TRANSPORTER_1"/>
    <property type="match status" value="1"/>
</dbReference>
<comment type="caution">
    <text evidence="9">The sequence shown here is derived from an EMBL/GenBank/DDBJ whole genome shotgun (WGS) entry which is preliminary data.</text>
</comment>
<evidence type="ECO:0000256" key="2">
    <source>
        <dbReference type="ARBA" id="ARBA00022448"/>
    </source>
</evidence>
<evidence type="ECO:0000256" key="1">
    <source>
        <dbReference type="ARBA" id="ARBA00005417"/>
    </source>
</evidence>
<evidence type="ECO:0000313" key="10">
    <source>
        <dbReference type="Proteomes" id="UP000759443"/>
    </source>
</evidence>
<accession>A0ABS4E1S1</accession>
<dbReference type="InterPro" id="IPR003593">
    <property type="entry name" value="AAA+_ATPase"/>
</dbReference>
<keyword evidence="4" id="KW-0201">Cytochrome c-type biogenesis</keyword>
<dbReference type="InterPro" id="IPR005895">
    <property type="entry name" value="ABC_transptr_haem_export_CcmA"/>
</dbReference>
<dbReference type="PANTHER" id="PTHR43499:SF1">
    <property type="entry name" value="ABC TRANSPORTER I FAMILY MEMBER 1"/>
    <property type="match status" value="1"/>
</dbReference>
<dbReference type="NCBIfam" id="TIGR01189">
    <property type="entry name" value="ccmA"/>
    <property type="match status" value="1"/>
</dbReference>
<dbReference type="RefSeq" id="WP_209946733.1">
    <property type="nucleotide sequence ID" value="NZ_JAGGJU010000009.1"/>
</dbReference>
<proteinExistence type="inferred from homology"/>
<dbReference type="PANTHER" id="PTHR43499">
    <property type="entry name" value="ABC TRANSPORTER I FAMILY MEMBER 1"/>
    <property type="match status" value="1"/>
</dbReference>
<sequence>MRLLADDLSARRGEELIFRGISFGLSSGDAMVLTGPNGSGKSTLLRVLAGLLRAETGTAQVIEAEGAEPRPVREASHYLGHRNAMKLELTVTENLAFWRDYIGNFAGGEGIDIEHAADLVGLTGITHLPYGYLSAGQQRRFAMAKLLVAHRPVWILDEPTAALDADADAIFARLIETHRAQGGLVIAATHQPLGLRDARSLVMTGFEYDELEARL</sequence>
<keyword evidence="5" id="KW-0067">ATP-binding</keyword>
<gene>
    <name evidence="9" type="ORF">J2Z17_003335</name>
</gene>
<evidence type="ECO:0000259" key="8">
    <source>
        <dbReference type="PROSITE" id="PS50893"/>
    </source>
</evidence>
<dbReference type="SMART" id="SM00382">
    <property type="entry name" value="AAA"/>
    <property type="match status" value="1"/>
</dbReference>
<reference evidence="9 10" key="1">
    <citation type="submission" date="2021-03" db="EMBL/GenBank/DDBJ databases">
        <title>Genomic Encyclopedia of Type Strains, Phase IV (KMG-IV): sequencing the most valuable type-strain genomes for metagenomic binning, comparative biology and taxonomic classification.</title>
        <authorList>
            <person name="Goeker M."/>
        </authorList>
    </citation>
    <scope>NUCLEOTIDE SEQUENCE [LARGE SCALE GENOMIC DNA]</scope>
    <source>
        <strain evidence="9 10">DSM 21600</strain>
    </source>
</reference>
<dbReference type="PROSITE" id="PS50893">
    <property type="entry name" value="ABC_TRANSPORTER_2"/>
    <property type="match status" value="1"/>
</dbReference>
<name>A0ABS4E1S1_9HYPH</name>
<dbReference type="Proteomes" id="UP000759443">
    <property type="component" value="Unassembled WGS sequence"/>
</dbReference>
<keyword evidence="7" id="KW-0472">Membrane</keyword>